<accession>A0AAX4K5E7</accession>
<evidence type="ECO:0000313" key="2">
    <source>
        <dbReference type="Proteomes" id="UP001355207"/>
    </source>
</evidence>
<dbReference type="AlphaFoldDB" id="A0AAX4K5E7"/>
<evidence type="ECO:0000313" key="1">
    <source>
        <dbReference type="EMBL" id="WWC92856.1"/>
    </source>
</evidence>
<organism evidence="1 2">
    <name type="scientific">Kwoniella dendrophila CBS 6074</name>
    <dbReference type="NCBI Taxonomy" id="1295534"/>
    <lineage>
        <taxon>Eukaryota</taxon>
        <taxon>Fungi</taxon>
        <taxon>Dikarya</taxon>
        <taxon>Basidiomycota</taxon>
        <taxon>Agaricomycotina</taxon>
        <taxon>Tremellomycetes</taxon>
        <taxon>Tremellales</taxon>
        <taxon>Cryptococcaceae</taxon>
        <taxon>Kwoniella</taxon>
    </lineage>
</organism>
<gene>
    <name evidence="1" type="ORF">L201_007817</name>
</gene>
<keyword evidence="2" id="KW-1185">Reference proteome</keyword>
<protein>
    <submittedName>
        <fullName evidence="1">Uncharacterized protein</fullName>
    </submittedName>
</protein>
<dbReference type="EMBL" id="CP144108">
    <property type="protein sequence ID" value="WWC92856.1"/>
    <property type="molecule type" value="Genomic_DNA"/>
</dbReference>
<sequence>MSSSVRPSQSKPYWSGHPTPIHFDETHLNKLFSSDRQSTDEGTHRLTFSKMDVNHGTDQSVPIQDHRELNDIFEGPATFTLYPQRSFRSSQRSDANKTGIIRIFTDEEDNTVSRCLINSEIQPSKKLNTYKGKLDWLGTHHDTSNALATSQGRAVSVTGNVFYDTSLITLPLSVKNKLKESGILNHFSSIHCSIIPKEPKSLIECVTRSNPGVSLLTASRHHPEDELATEYCLAGLSTHFVFKIDYESMMTEKVPNDVESSYDLREKLYSIV</sequence>
<dbReference type="Proteomes" id="UP001355207">
    <property type="component" value="Chromosome 11"/>
</dbReference>
<dbReference type="RefSeq" id="XP_066079618.1">
    <property type="nucleotide sequence ID" value="XM_066223521.1"/>
</dbReference>
<proteinExistence type="predicted"/>
<name>A0AAX4K5E7_9TREE</name>
<reference evidence="1 2" key="1">
    <citation type="submission" date="2024-01" db="EMBL/GenBank/DDBJ databases">
        <title>Comparative genomics of Cryptococcus and Kwoniella reveals pathogenesis evolution and contrasting modes of karyotype evolution via chromosome fusion or intercentromeric recombination.</title>
        <authorList>
            <person name="Coelho M.A."/>
            <person name="David-Palma M."/>
            <person name="Shea T."/>
            <person name="Bowers K."/>
            <person name="McGinley-Smith S."/>
            <person name="Mohammad A.W."/>
            <person name="Gnirke A."/>
            <person name="Yurkov A.M."/>
            <person name="Nowrousian M."/>
            <person name="Sun S."/>
            <person name="Cuomo C.A."/>
            <person name="Heitman J."/>
        </authorList>
    </citation>
    <scope>NUCLEOTIDE SEQUENCE [LARGE SCALE GENOMIC DNA]</scope>
    <source>
        <strain evidence="1 2">CBS 6074</strain>
    </source>
</reference>
<dbReference type="GeneID" id="91098485"/>